<dbReference type="SUPFAM" id="SSF55073">
    <property type="entry name" value="Nucleotide cyclase"/>
    <property type="match status" value="1"/>
</dbReference>
<dbReference type="Gene3D" id="3.30.450.40">
    <property type="match status" value="1"/>
</dbReference>
<comment type="catalytic activity">
    <reaction evidence="2">
        <text>2 GTP = 3',3'-c-di-GMP + 2 diphosphate</text>
        <dbReference type="Rhea" id="RHEA:24898"/>
        <dbReference type="ChEBI" id="CHEBI:33019"/>
        <dbReference type="ChEBI" id="CHEBI:37565"/>
        <dbReference type="ChEBI" id="CHEBI:58805"/>
        <dbReference type="EC" id="2.7.7.65"/>
    </reaction>
</comment>
<evidence type="ECO:0000313" key="4">
    <source>
        <dbReference type="EMBL" id="SHN42481.1"/>
    </source>
</evidence>
<dbReference type="InterPro" id="IPR000160">
    <property type="entry name" value="GGDEF_dom"/>
</dbReference>
<organism evidence="4 5">
    <name type="scientific">Duganella sacchari</name>
    <dbReference type="NCBI Taxonomy" id="551987"/>
    <lineage>
        <taxon>Bacteria</taxon>
        <taxon>Pseudomonadati</taxon>
        <taxon>Pseudomonadota</taxon>
        <taxon>Betaproteobacteria</taxon>
        <taxon>Burkholderiales</taxon>
        <taxon>Oxalobacteraceae</taxon>
        <taxon>Telluria group</taxon>
        <taxon>Duganella</taxon>
    </lineage>
</organism>
<dbReference type="InterPro" id="IPR029016">
    <property type="entry name" value="GAF-like_dom_sf"/>
</dbReference>
<evidence type="ECO:0000259" key="3">
    <source>
        <dbReference type="PROSITE" id="PS50887"/>
    </source>
</evidence>
<dbReference type="PANTHER" id="PTHR45138:SF9">
    <property type="entry name" value="DIGUANYLATE CYCLASE DGCM-RELATED"/>
    <property type="match status" value="1"/>
</dbReference>
<dbReference type="NCBIfam" id="TIGR00254">
    <property type="entry name" value="GGDEF"/>
    <property type="match status" value="1"/>
</dbReference>
<dbReference type="GO" id="GO:0052621">
    <property type="term" value="F:diguanylate cyclase activity"/>
    <property type="evidence" value="ECO:0007669"/>
    <property type="project" value="UniProtKB-EC"/>
</dbReference>
<dbReference type="RefSeq" id="WP_072788701.1">
    <property type="nucleotide sequence ID" value="NZ_FRCX01000014.1"/>
</dbReference>
<dbReference type="GO" id="GO:1902201">
    <property type="term" value="P:negative regulation of bacterial-type flagellum-dependent cell motility"/>
    <property type="evidence" value="ECO:0007669"/>
    <property type="project" value="TreeGrafter"/>
</dbReference>
<protein>
    <recommendedName>
        <fullName evidence="1">diguanylate cyclase</fullName>
        <ecNumber evidence="1">2.7.7.65</ecNumber>
    </recommendedName>
</protein>
<evidence type="ECO:0000256" key="2">
    <source>
        <dbReference type="ARBA" id="ARBA00034247"/>
    </source>
</evidence>
<dbReference type="InterPro" id="IPR003018">
    <property type="entry name" value="GAF"/>
</dbReference>
<dbReference type="InterPro" id="IPR050469">
    <property type="entry name" value="Diguanylate_Cyclase"/>
</dbReference>
<dbReference type="Pfam" id="PF00990">
    <property type="entry name" value="GGDEF"/>
    <property type="match status" value="1"/>
</dbReference>
<dbReference type="InterPro" id="IPR029787">
    <property type="entry name" value="Nucleotide_cyclase"/>
</dbReference>
<dbReference type="SUPFAM" id="SSF55781">
    <property type="entry name" value="GAF domain-like"/>
    <property type="match status" value="1"/>
</dbReference>
<dbReference type="Proteomes" id="UP000184339">
    <property type="component" value="Unassembled WGS sequence"/>
</dbReference>
<feature type="domain" description="GGDEF" evidence="3">
    <location>
        <begin position="216"/>
        <end position="350"/>
    </location>
</feature>
<dbReference type="GO" id="GO:0043709">
    <property type="term" value="P:cell adhesion involved in single-species biofilm formation"/>
    <property type="evidence" value="ECO:0007669"/>
    <property type="project" value="TreeGrafter"/>
</dbReference>
<dbReference type="InterPro" id="IPR043128">
    <property type="entry name" value="Rev_trsase/Diguanyl_cyclase"/>
</dbReference>
<gene>
    <name evidence="4" type="ORF">SAMN05192549_11476</name>
</gene>
<dbReference type="PROSITE" id="PS50887">
    <property type="entry name" value="GGDEF"/>
    <property type="match status" value="1"/>
</dbReference>
<dbReference type="Pfam" id="PF01590">
    <property type="entry name" value="GAF"/>
    <property type="match status" value="1"/>
</dbReference>
<dbReference type="CDD" id="cd01949">
    <property type="entry name" value="GGDEF"/>
    <property type="match status" value="1"/>
</dbReference>
<dbReference type="SMART" id="SM00267">
    <property type="entry name" value="GGDEF"/>
    <property type="match status" value="1"/>
</dbReference>
<dbReference type="EMBL" id="FRCX01000014">
    <property type="protein sequence ID" value="SHN42481.1"/>
    <property type="molecule type" value="Genomic_DNA"/>
</dbReference>
<reference evidence="5" key="1">
    <citation type="submission" date="2016-11" db="EMBL/GenBank/DDBJ databases">
        <authorList>
            <person name="Varghese N."/>
            <person name="Submissions S."/>
        </authorList>
    </citation>
    <scope>NUCLEOTIDE SEQUENCE [LARGE SCALE GENOMIC DNA]</scope>
    <source>
        <strain evidence="5">Sac-22</strain>
    </source>
</reference>
<dbReference type="AlphaFoldDB" id="A0A1M7R8I9"/>
<dbReference type="OrthoDB" id="5571399at2"/>
<dbReference type="EC" id="2.7.7.65" evidence="1"/>
<keyword evidence="5" id="KW-1185">Reference proteome</keyword>
<dbReference type="PANTHER" id="PTHR45138">
    <property type="entry name" value="REGULATORY COMPONENTS OF SENSORY TRANSDUCTION SYSTEM"/>
    <property type="match status" value="1"/>
</dbReference>
<proteinExistence type="predicted"/>
<sequence length="350" mass="38665">MLAAENVHTLVPTRPQADLFRLAALHRYHILDTPACEDFSFLTELATKVCEVPYAFISLVDADRVWIKSCSGMQMGELPRGESYCSLAVLGDAATEIPDLTQDYRTAGMALTVNAPHMRMYSSVALKSSDGHAIGTLCVLDTQPGRLSDDKRAMLVKLARQVMALIELRANERTLEATVRELEMLATTDELTGLHNRRSLLQRVKFEVARARRFRSPLSAVMIDLDHFKKINDEYGHAVGDQVLAAVGRLVRENVRVIDVPSRYGGEELCVLLPNTPVEGACKFAESLRLKIEALVHPLGVRQLHVTASLGVGSFNHMEIDDVESLFKQADAALYRAKHGGRNRVACGSD</sequence>
<dbReference type="GO" id="GO:0005886">
    <property type="term" value="C:plasma membrane"/>
    <property type="evidence" value="ECO:0007669"/>
    <property type="project" value="TreeGrafter"/>
</dbReference>
<evidence type="ECO:0000313" key="5">
    <source>
        <dbReference type="Proteomes" id="UP000184339"/>
    </source>
</evidence>
<accession>A0A1M7R8I9</accession>
<dbReference type="STRING" id="551987.SAMN05192549_11476"/>
<dbReference type="Gene3D" id="3.30.70.270">
    <property type="match status" value="1"/>
</dbReference>
<evidence type="ECO:0000256" key="1">
    <source>
        <dbReference type="ARBA" id="ARBA00012528"/>
    </source>
</evidence>
<name>A0A1M7R8I9_9BURK</name>
<dbReference type="FunFam" id="3.30.70.270:FF:000001">
    <property type="entry name" value="Diguanylate cyclase domain protein"/>
    <property type="match status" value="1"/>
</dbReference>